<dbReference type="PANTHER" id="PTHR11699">
    <property type="entry name" value="ALDEHYDE DEHYDROGENASE-RELATED"/>
    <property type="match status" value="1"/>
</dbReference>
<accession>A0AAI8VWJ2</accession>
<dbReference type="GO" id="GO:0004029">
    <property type="term" value="F:aldehyde dehydrogenase (NAD+) activity"/>
    <property type="evidence" value="ECO:0007669"/>
    <property type="project" value="UniProtKB-EC"/>
</dbReference>
<comment type="caution">
    <text evidence="5">The sequence shown here is derived from an EMBL/GenBank/DDBJ whole genome shotgun (WGS) entry which is preliminary data.</text>
</comment>
<organism evidence="5 6">
    <name type="scientific">Anthostomella pinea</name>
    <dbReference type="NCBI Taxonomy" id="933095"/>
    <lineage>
        <taxon>Eukaryota</taxon>
        <taxon>Fungi</taxon>
        <taxon>Dikarya</taxon>
        <taxon>Ascomycota</taxon>
        <taxon>Pezizomycotina</taxon>
        <taxon>Sordariomycetes</taxon>
        <taxon>Xylariomycetidae</taxon>
        <taxon>Xylariales</taxon>
        <taxon>Xylariaceae</taxon>
        <taxon>Anthostomella</taxon>
    </lineage>
</organism>
<reference evidence="5" key="1">
    <citation type="submission" date="2023-10" db="EMBL/GenBank/DDBJ databases">
        <authorList>
            <person name="Hackl T."/>
        </authorList>
    </citation>
    <scope>NUCLEOTIDE SEQUENCE</scope>
</reference>
<evidence type="ECO:0000256" key="3">
    <source>
        <dbReference type="ARBA" id="ARBA00049194"/>
    </source>
</evidence>
<name>A0AAI8VWJ2_9PEZI</name>
<dbReference type="AlphaFoldDB" id="A0AAI8VWJ2"/>
<proteinExistence type="inferred from homology"/>
<protein>
    <recommendedName>
        <fullName evidence="2">aldehyde dehydrogenase (NAD(+))</fullName>
        <ecNumber evidence="2">1.2.1.3</ecNumber>
    </recommendedName>
</protein>
<dbReference type="InterPro" id="IPR016163">
    <property type="entry name" value="Ald_DH_C"/>
</dbReference>
<keyword evidence="6" id="KW-1185">Reference proteome</keyword>
<evidence type="ECO:0000259" key="4">
    <source>
        <dbReference type="Pfam" id="PF00171"/>
    </source>
</evidence>
<comment type="catalytic activity">
    <reaction evidence="3">
        <text>an aldehyde + NAD(+) + H2O = a carboxylate + NADH + 2 H(+)</text>
        <dbReference type="Rhea" id="RHEA:16185"/>
        <dbReference type="ChEBI" id="CHEBI:15377"/>
        <dbReference type="ChEBI" id="CHEBI:15378"/>
        <dbReference type="ChEBI" id="CHEBI:17478"/>
        <dbReference type="ChEBI" id="CHEBI:29067"/>
        <dbReference type="ChEBI" id="CHEBI:57540"/>
        <dbReference type="ChEBI" id="CHEBI:57945"/>
        <dbReference type="EC" id="1.2.1.3"/>
    </reaction>
</comment>
<evidence type="ECO:0000313" key="5">
    <source>
        <dbReference type="EMBL" id="CAJ2512376.1"/>
    </source>
</evidence>
<dbReference type="Gene3D" id="3.40.309.10">
    <property type="entry name" value="Aldehyde Dehydrogenase, Chain A, domain 2"/>
    <property type="match status" value="1"/>
</dbReference>
<comment type="similarity">
    <text evidence="1">Belongs to the aldehyde dehydrogenase family.</text>
</comment>
<evidence type="ECO:0000256" key="1">
    <source>
        <dbReference type="ARBA" id="ARBA00009986"/>
    </source>
</evidence>
<evidence type="ECO:0000313" key="6">
    <source>
        <dbReference type="Proteomes" id="UP001295740"/>
    </source>
</evidence>
<feature type="domain" description="Aldehyde dehydrogenase" evidence="4">
    <location>
        <begin position="11"/>
        <end position="112"/>
    </location>
</feature>
<dbReference type="InterPro" id="IPR015590">
    <property type="entry name" value="Aldehyde_DH_dom"/>
</dbReference>
<dbReference type="EMBL" id="CAUWAG010000019">
    <property type="protein sequence ID" value="CAJ2512376.1"/>
    <property type="molecule type" value="Genomic_DNA"/>
</dbReference>
<sequence>MISMSPRNAGSNDARIIVEEQFRPVLPVMKWSDETDVINRANGTEFGLGASVWSKDMAQAERITKQLQAGNVWINSHAKIQTSTPFAGHKQSGLGVDMDIEGLKAYCNIQSVYTRLAGGAAQY</sequence>
<dbReference type="InterPro" id="IPR016162">
    <property type="entry name" value="Ald_DH_N"/>
</dbReference>
<gene>
    <name evidence="5" type="ORF">KHLLAP_LOCUS12844</name>
</gene>
<dbReference type="EC" id="1.2.1.3" evidence="2"/>
<dbReference type="Gene3D" id="3.40.605.10">
    <property type="entry name" value="Aldehyde Dehydrogenase, Chain A, domain 1"/>
    <property type="match status" value="1"/>
</dbReference>
<dbReference type="SUPFAM" id="SSF53720">
    <property type="entry name" value="ALDH-like"/>
    <property type="match status" value="1"/>
</dbReference>
<dbReference type="InterPro" id="IPR016161">
    <property type="entry name" value="Ald_DH/histidinol_DH"/>
</dbReference>
<dbReference type="Proteomes" id="UP001295740">
    <property type="component" value="Unassembled WGS sequence"/>
</dbReference>
<evidence type="ECO:0000256" key="2">
    <source>
        <dbReference type="ARBA" id="ARBA00024226"/>
    </source>
</evidence>
<dbReference type="Pfam" id="PF00171">
    <property type="entry name" value="Aldedh"/>
    <property type="match status" value="1"/>
</dbReference>